<dbReference type="RefSeq" id="WP_062607641.1">
    <property type="nucleotide sequence ID" value="NZ_FCOX02000022.1"/>
</dbReference>
<dbReference type="GO" id="GO:0016757">
    <property type="term" value="F:glycosyltransferase activity"/>
    <property type="evidence" value="ECO:0007669"/>
    <property type="project" value="TreeGrafter"/>
</dbReference>
<dbReference type="InterPro" id="IPR050194">
    <property type="entry name" value="Glycosyltransferase_grp1"/>
</dbReference>
<protein>
    <submittedName>
        <fullName evidence="2">Glycosyl transferase</fullName>
    </submittedName>
</protein>
<dbReference type="PANTHER" id="PTHR45947">
    <property type="entry name" value="SULFOQUINOVOSYL TRANSFERASE SQD2"/>
    <property type="match status" value="1"/>
</dbReference>
<sequence length="396" mass="43753">MQQCRVLVINDFVQKGGAEEVYRQSVESLRAMPGVDVRCFDNSCLDPHAPASPAWNSAAAKALEEAIKDFRPHRVMVHNYHSVLSASVLGTIARYKRKLGYSTYMTCHDYHVVYYNPLLQYYTKDGTHTVPLEALNTLRTLRLRSSKKGLIHDALRKCYWHAMRALIKPERVFDAVLCPSPFMQQALRRRGIVNTVMLPNPSAVDLPPTPLKVSTSPRLNLAFVGRVAPEKGLVQFIELAQAAGFAHIQRIEVYGDGPDRAVIEQRFASLVASGQLVFFGRLAQDDLFTQLRASADALVLPSLCAENAPLAIIEAASLGLPALVHDVGSLSTFGNEVGNKVMFRSDPSSLRAAMSQLVEHLSQTGREYDISEYSSRHYATRLASLMRIGDGSAMPA</sequence>
<organism evidence="2 3">
    <name type="scientific">Caballeronia calidae</name>
    <dbReference type="NCBI Taxonomy" id="1777139"/>
    <lineage>
        <taxon>Bacteria</taxon>
        <taxon>Pseudomonadati</taxon>
        <taxon>Pseudomonadota</taxon>
        <taxon>Betaproteobacteria</taxon>
        <taxon>Burkholderiales</taxon>
        <taxon>Burkholderiaceae</taxon>
        <taxon>Caballeronia</taxon>
    </lineage>
</organism>
<dbReference type="Gene3D" id="3.40.50.2000">
    <property type="entry name" value="Glycogen Phosphorylase B"/>
    <property type="match status" value="2"/>
</dbReference>
<keyword evidence="2" id="KW-0808">Transferase</keyword>
<dbReference type="SUPFAM" id="SSF53756">
    <property type="entry name" value="UDP-Glycosyltransferase/glycogen phosphorylase"/>
    <property type="match status" value="1"/>
</dbReference>
<dbReference type="Pfam" id="PF00534">
    <property type="entry name" value="Glycos_transf_1"/>
    <property type="match status" value="1"/>
</dbReference>
<evidence type="ECO:0000313" key="3">
    <source>
        <dbReference type="Proteomes" id="UP000071859"/>
    </source>
</evidence>
<evidence type="ECO:0000259" key="1">
    <source>
        <dbReference type="Pfam" id="PF00534"/>
    </source>
</evidence>
<keyword evidence="3" id="KW-1185">Reference proteome</keyword>
<accession>A0A158CS66</accession>
<dbReference type="EMBL" id="FCOX02000022">
    <property type="protein sequence ID" value="SAK84437.1"/>
    <property type="molecule type" value="Genomic_DNA"/>
</dbReference>
<dbReference type="InterPro" id="IPR001296">
    <property type="entry name" value="Glyco_trans_1"/>
</dbReference>
<dbReference type="OrthoDB" id="9062832at2"/>
<comment type="caution">
    <text evidence="2">The sequence shown here is derived from an EMBL/GenBank/DDBJ whole genome shotgun (WGS) entry which is preliminary data.</text>
</comment>
<feature type="domain" description="Glycosyl transferase family 1" evidence="1">
    <location>
        <begin position="221"/>
        <end position="358"/>
    </location>
</feature>
<dbReference type="Proteomes" id="UP000071859">
    <property type="component" value="Unassembled WGS sequence"/>
</dbReference>
<dbReference type="PANTHER" id="PTHR45947:SF3">
    <property type="entry name" value="SULFOQUINOVOSYL TRANSFERASE SQD2"/>
    <property type="match status" value="1"/>
</dbReference>
<evidence type="ECO:0000313" key="2">
    <source>
        <dbReference type="EMBL" id="SAK84437.1"/>
    </source>
</evidence>
<gene>
    <name evidence="2" type="ORF">AWB78_04231</name>
</gene>
<dbReference type="AlphaFoldDB" id="A0A158CS66"/>
<name>A0A158CS66_9BURK</name>
<reference evidence="2" key="1">
    <citation type="submission" date="2016-01" db="EMBL/GenBank/DDBJ databases">
        <authorList>
            <person name="Peeters C."/>
        </authorList>
    </citation>
    <scope>NUCLEOTIDE SEQUENCE</scope>
    <source>
        <strain evidence="2">LMG 29321</strain>
    </source>
</reference>
<proteinExistence type="predicted"/>